<dbReference type="SUPFAM" id="SSF51306">
    <property type="entry name" value="LexA/Signal peptidase"/>
    <property type="match status" value="1"/>
</dbReference>
<dbReference type="Gene3D" id="2.10.109.10">
    <property type="entry name" value="Umud Fragment, subunit A"/>
    <property type="match status" value="1"/>
</dbReference>
<dbReference type="GO" id="GO:0006465">
    <property type="term" value="P:signal peptide processing"/>
    <property type="evidence" value="ECO:0007669"/>
    <property type="project" value="InterPro"/>
</dbReference>
<keyword evidence="1" id="KW-0732">Signal</keyword>
<reference evidence="3 6" key="2">
    <citation type="submission" date="2018-01" db="EMBL/GenBank/DDBJ databases">
        <title>Complete genome sequence of Caulobacter flavus RHGG3.</title>
        <authorList>
            <person name="Yang E."/>
        </authorList>
    </citation>
    <scope>NUCLEOTIDE SEQUENCE [LARGE SCALE GENOMIC DNA]</scope>
    <source>
        <strain evidence="3 6">RHGG3</strain>
    </source>
</reference>
<dbReference type="Pfam" id="PF10502">
    <property type="entry name" value="Peptidase_S26"/>
    <property type="match status" value="1"/>
</dbReference>
<evidence type="ECO:0000256" key="1">
    <source>
        <dbReference type="SAM" id="SignalP"/>
    </source>
</evidence>
<dbReference type="AlphaFoldDB" id="A0A2N5CP20"/>
<dbReference type="KEGG" id="cfh:C1707_21390"/>
<proteinExistence type="predicted"/>
<dbReference type="Proteomes" id="UP000234483">
    <property type="component" value="Unassembled WGS sequence"/>
</dbReference>
<dbReference type="PROSITE" id="PS51257">
    <property type="entry name" value="PROKAR_LIPOPROTEIN"/>
    <property type="match status" value="1"/>
</dbReference>
<accession>A0A2N5CP20</accession>
<dbReference type="RefSeq" id="WP_101714634.1">
    <property type="nucleotide sequence ID" value="NZ_CP026100.1"/>
</dbReference>
<protein>
    <submittedName>
        <fullName evidence="4">Peptidase</fullName>
    </submittedName>
</protein>
<dbReference type="OrthoDB" id="5360818at2"/>
<dbReference type="InterPro" id="IPR019533">
    <property type="entry name" value="Peptidase_S26"/>
</dbReference>
<feature type="signal peptide" evidence="1">
    <location>
        <begin position="1"/>
        <end position="29"/>
    </location>
</feature>
<dbReference type="CDD" id="cd06530">
    <property type="entry name" value="S26_SPase_I"/>
    <property type="match status" value="1"/>
</dbReference>
<evidence type="ECO:0000313" key="3">
    <source>
        <dbReference type="EMBL" id="AYV48606.1"/>
    </source>
</evidence>
<dbReference type="GO" id="GO:0004252">
    <property type="term" value="F:serine-type endopeptidase activity"/>
    <property type="evidence" value="ECO:0007669"/>
    <property type="project" value="InterPro"/>
</dbReference>
<keyword evidence="6" id="KW-1185">Reference proteome</keyword>
<evidence type="ECO:0000259" key="2">
    <source>
        <dbReference type="Pfam" id="PF10502"/>
    </source>
</evidence>
<dbReference type="EMBL" id="PJRQ01000041">
    <property type="protein sequence ID" value="PLR08678.1"/>
    <property type="molecule type" value="Genomic_DNA"/>
</dbReference>
<organism evidence="4 5">
    <name type="scientific">Caulobacter flavus</name>
    <dbReference type="NCBI Taxonomy" id="1679497"/>
    <lineage>
        <taxon>Bacteria</taxon>
        <taxon>Pseudomonadati</taxon>
        <taxon>Pseudomonadota</taxon>
        <taxon>Alphaproteobacteria</taxon>
        <taxon>Caulobacterales</taxon>
        <taxon>Caulobacteraceae</taxon>
        <taxon>Caulobacter</taxon>
    </lineage>
</organism>
<feature type="chain" id="PRO_5044577729" evidence="1">
    <location>
        <begin position="30"/>
        <end position="173"/>
    </location>
</feature>
<evidence type="ECO:0000313" key="4">
    <source>
        <dbReference type="EMBL" id="PLR08678.1"/>
    </source>
</evidence>
<reference evidence="4 5" key="1">
    <citation type="submission" date="2017-12" db="EMBL/GenBank/DDBJ databases">
        <title>The genome sequence of Caulobacter flavus CGMCC1 15093.</title>
        <authorList>
            <person name="Gao J."/>
            <person name="Mao X."/>
            <person name="Sun J."/>
        </authorList>
    </citation>
    <scope>NUCLEOTIDE SEQUENCE [LARGE SCALE GENOMIC DNA]</scope>
    <source>
        <strain evidence="4 5">CGMCC1 15093</strain>
    </source>
</reference>
<name>A0A2N5CP20_9CAUL</name>
<dbReference type="EMBL" id="CP026100">
    <property type="protein sequence ID" value="AYV48606.1"/>
    <property type="molecule type" value="Genomic_DNA"/>
</dbReference>
<evidence type="ECO:0000313" key="5">
    <source>
        <dbReference type="Proteomes" id="UP000234483"/>
    </source>
</evidence>
<gene>
    <name evidence="3" type="ORF">C1707_21390</name>
    <name evidence="4" type="ORF">CFHF_19675</name>
</gene>
<sequence>MSGRRVLATLAAGAAGCLLVCAASRSAHAPRLLWNTTASAPIGFYLVTPGHYAKGELAAVRPPPGLARWMAIRGYLPLNVPLLKEVAAVEGQRVCGQGGALFIDGRLAARMKPADRHGRKLTAYSGCRRLRADEVFLLNPDASNSLDSRYFGPISRRQVIGQARPAWTWSPAK</sequence>
<dbReference type="InterPro" id="IPR036286">
    <property type="entry name" value="LexA/Signal_pep-like_sf"/>
</dbReference>
<dbReference type="Proteomes" id="UP000281192">
    <property type="component" value="Chromosome"/>
</dbReference>
<feature type="domain" description="Peptidase S26" evidence="2">
    <location>
        <begin position="16"/>
        <end position="165"/>
    </location>
</feature>
<evidence type="ECO:0000313" key="6">
    <source>
        <dbReference type="Proteomes" id="UP000281192"/>
    </source>
</evidence>